<name>A0ACB7X9T2_9ERIC</name>
<evidence type="ECO:0000313" key="1">
    <source>
        <dbReference type="EMBL" id="KAH7837516.1"/>
    </source>
</evidence>
<evidence type="ECO:0000313" key="2">
    <source>
        <dbReference type="Proteomes" id="UP000828048"/>
    </source>
</evidence>
<comment type="caution">
    <text evidence="1">The sequence shown here is derived from an EMBL/GenBank/DDBJ whole genome shotgun (WGS) entry which is preliminary data.</text>
</comment>
<gene>
    <name evidence="1" type="ORF">Vadar_014740</name>
</gene>
<reference evidence="1 2" key="1">
    <citation type="journal article" date="2021" name="Hortic Res">
        <title>High-quality reference genome and annotation aids understanding of berry development for evergreen blueberry (Vaccinium darrowii).</title>
        <authorList>
            <person name="Yu J."/>
            <person name="Hulse-Kemp A.M."/>
            <person name="Babiker E."/>
            <person name="Staton M."/>
        </authorList>
    </citation>
    <scope>NUCLEOTIDE SEQUENCE [LARGE SCALE GENOMIC DNA]</scope>
    <source>
        <strain evidence="2">cv. NJ 8807/NJ 8810</strain>
        <tissue evidence="1">Young leaf</tissue>
    </source>
</reference>
<keyword evidence="2" id="KW-1185">Reference proteome</keyword>
<organism evidence="1 2">
    <name type="scientific">Vaccinium darrowii</name>
    <dbReference type="NCBI Taxonomy" id="229202"/>
    <lineage>
        <taxon>Eukaryota</taxon>
        <taxon>Viridiplantae</taxon>
        <taxon>Streptophyta</taxon>
        <taxon>Embryophyta</taxon>
        <taxon>Tracheophyta</taxon>
        <taxon>Spermatophyta</taxon>
        <taxon>Magnoliopsida</taxon>
        <taxon>eudicotyledons</taxon>
        <taxon>Gunneridae</taxon>
        <taxon>Pentapetalae</taxon>
        <taxon>asterids</taxon>
        <taxon>Ericales</taxon>
        <taxon>Ericaceae</taxon>
        <taxon>Vaccinioideae</taxon>
        <taxon>Vaccinieae</taxon>
        <taxon>Vaccinium</taxon>
    </lineage>
</organism>
<dbReference type="Proteomes" id="UP000828048">
    <property type="component" value="Chromosome 6"/>
</dbReference>
<sequence length="78" mass="8534">MKATTMAGQETGLITNYIMKMLRLDICADIMVGDDMRRGIFGGQKKRVTTGGMLAGLAKAFFMDEMSTGLDSSTTFQR</sequence>
<dbReference type="EMBL" id="CM037156">
    <property type="protein sequence ID" value="KAH7837516.1"/>
    <property type="molecule type" value="Genomic_DNA"/>
</dbReference>
<protein>
    <submittedName>
        <fullName evidence="1">Uncharacterized protein</fullName>
    </submittedName>
</protein>
<proteinExistence type="predicted"/>
<accession>A0ACB7X9T2</accession>